<proteinExistence type="predicted"/>
<name>A0A976MBR0_THEOR</name>
<evidence type="ECO:0008006" key="4">
    <source>
        <dbReference type="Google" id="ProtNLM"/>
    </source>
</evidence>
<reference evidence="2" key="1">
    <citation type="submission" date="2022-07" db="EMBL/GenBank/DDBJ databases">
        <title>Evaluation of T. orientalis genome assembly methods using nanopore sequencing and analysis of variation between genomes.</title>
        <authorList>
            <person name="Yam J."/>
            <person name="Micallef M.L."/>
            <person name="Liu M."/>
            <person name="Djordjevic S.P."/>
            <person name="Bogema D.R."/>
            <person name="Jenkins C."/>
        </authorList>
    </citation>
    <scope>NUCLEOTIDE SEQUENCE</scope>
    <source>
        <strain evidence="2">Goon Nure</strain>
    </source>
</reference>
<keyword evidence="1" id="KW-0732">Signal</keyword>
<evidence type="ECO:0000313" key="3">
    <source>
        <dbReference type="Proteomes" id="UP000244811"/>
    </source>
</evidence>
<evidence type="ECO:0000256" key="1">
    <source>
        <dbReference type="SAM" id="SignalP"/>
    </source>
</evidence>
<dbReference type="EMBL" id="CP056070">
    <property type="protein sequence ID" value="UKK01617.2"/>
    <property type="molecule type" value="Genomic_DNA"/>
</dbReference>
<evidence type="ECO:0000313" key="2">
    <source>
        <dbReference type="EMBL" id="UKK01617.2"/>
    </source>
</evidence>
<organism evidence="2 3">
    <name type="scientific">Theileria orientalis</name>
    <dbReference type="NCBI Taxonomy" id="68886"/>
    <lineage>
        <taxon>Eukaryota</taxon>
        <taxon>Sar</taxon>
        <taxon>Alveolata</taxon>
        <taxon>Apicomplexa</taxon>
        <taxon>Aconoidasida</taxon>
        <taxon>Piroplasmida</taxon>
        <taxon>Theileriidae</taxon>
        <taxon>Theileria</taxon>
    </lineage>
</organism>
<dbReference type="Proteomes" id="UP000244811">
    <property type="component" value="Chromosome 3"/>
</dbReference>
<feature type="chain" id="PRO_5037745317" description="6-Cys domain-containing protein" evidence="1">
    <location>
        <begin position="21"/>
        <end position="1254"/>
    </location>
</feature>
<accession>A0A976MBR0</accession>
<dbReference type="AlphaFoldDB" id="A0A976MBR0"/>
<gene>
    <name evidence="2" type="ORF">MACK_002435</name>
</gene>
<protein>
    <recommendedName>
        <fullName evidence="4">6-Cys domain-containing protein</fullName>
    </recommendedName>
</protein>
<feature type="signal peptide" evidence="1">
    <location>
        <begin position="1"/>
        <end position="20"/>
    </location>
</feature>
<sequence>MKTPNLVLLVFFLSLKSGISELLSNGPSVRKGLGKYGKYYEDFSTCVTGKTDFAFYDIDLYPNEYIKISCGPGNTLKPTSDNQFFKSSGYINPLIGPVQEIKDENAGPVYSNLYGVNSYNSGEGRMIHYDKAIHSRFEESFYFHCYDSSNKPSSTIQVNLIPNFETEGKHPVEFEFDKYKYSRDGKNLTYIKSVRQGKLTTTTCNHSKLTVKYMGSTKFDETSYSPIKKLFNTDIEYRDISREFISEKEDKHIIDLRESDKILTDAERCKTVITCSEHPDRKLVYVYPRYHELKGLNSTTKEPMKPLPHKDNKEMGFIVDTKSHDSIFINVPDKNVLLPQGCPEKMDSISSGSQETIQNMKITQITSGMSLLDLASATNYKKDYLSCKASKITDGKQSNMVLPVYPTCNFSERTDDQPENFCSLFSHVKDTVVVKASSSELRKLNFAPSLYTRKVARLGECADCEYVKLTGAKAPKIEKSGDKVFITFTGDTIDFNPVYMISPSTNESTVTKPESVLEIFLTNAKTFIRHDTVDTLDKITDTSKFYLVNIDKESVNINCSKFFSDPPKLTKPLLYPLDDNKVFETVPNGTSDPSGLKELAIDDLFKVHGYNFLKYKGGNMKIDLNNEFIYSSTPKPIYFICSYNVDSDDWRKNKKPYAVIAVDPNFRNMDDKLCGINGPTRVGTSLEQRMCKYQIREEHDFYPFYCPYEDVGKEPVDSKWLFNLADNKTYISCRHGVSEKFIDKEDLDEFLFDQKKNIGHGNVILFNKRTPLFRKGISNTIVCVSESPRFVDASSNGSSPRGVLSSLNCCNKKNHSHITLPIVDPTFYANKLAYKNIELKNSLYLATQPLLKSNLGDLTTEEFSEIFNTNMLLGFNNRFNPLKKKLENDPNNFSLENLVPEDLNENDNAFADSKNEETSSNINLPLESLATGEGNQKAVCNLLGKCFNSENQSSNNWNNSLGNMNSLLEPPEFFESETGGNVNKPGLFSKCFGPMNSNNLDKFNSIISQATLVPSDVGCFNTCTKKMNKYVDVDKLTTMASNSTMGLRNLYKSFSQNNLLSSTQSFFESLPSTWLQDTNNYTQFFSFEEEPSCLNFKGLTSCFRKETGHLPSNFANLNTNSFANESFNANPSARPMFHANKKSRSKNSGPNTFRLHAVEIHQYVPFPNLPSSRFVNEGARPNKLNSKYVQDCFFNPNATGLAAPMIPNLLNGVKNVPDVYHLKNKANRLSTQDLSMCVFPMESNDGLPELVLVE</sequence>